<dbReference type="UniPathway" id="UPA00056">
    <property type="reaction ID" value="UER00093"/>
</dbReference>
<keyword evidence="6 7" id="KW-0414">Isoprene biosynthesis</keyword>
<evidence type="ECO:0000256" key="8">
    <source>
        <dbReference type="SAM" id="MobiDB-lite"/>
    </source>
</evidence>
<evidence type="ECO:0000256" key="2">
    <source>
        <dbReference type="ARBA" id="ARBA00004787"/>
    </source>
</evidence>
<evidence type="ECO:0000313" key="11">
    <source>
        <dbReference type="EMBL" id="VFK06470.1"/>
    </source>
</evidence>
<dbReference type="EMBL" id="CAADFL010000018">
    <property type="protein sequence ID" value="VFK06470.1"/>
    <property type="molecule type" value="Genomic_DNA"/>
</dbReference>
<dbReference type="EMBL" id="CAADEZ010000016">
    <property type="protein sequence ID" value="VFJ44348.1"/>
    <property type="molecule type" value="Genomic_DNA"/>
</dbReference>
<feature type="site" description="Positions MEP for the nucleophilic attack" evidence="7">
    <location>
        <position position="187"/>
    </location>
</feature>
<dbReference type="PANTHER" id="PTHR32125:SF4">
    <property type="entry name" value="2-C-METHYL-D-ERYTHRITOL 4-PHOSPHATE CYTIDYLYLTRANSFERASE, CHLOROPLASTIC"/>
    <property type="match status" value="1"/>
</dbReference>
<dbReference type="GO" id="GO:0050518">
    <property type="term" value="F:2-C-methyl-D-erythritol 4-phosphate cytidylyltransferase activity"/>
    <property type="evidence" value="ECO:0007669"/>
    <property type="project" value="UniProtKB-UniRule"/>
</dbReference>
<dbReference type="CDD" id="cd02516">
    <property type="entry name" value="CDP-ME_synthetase"/>
    <property type="match status" value="1"/>
</dbReference>
<dbReference type="InterPro" id="IPR034683">
    <property type="entry name" value="IspD/TarI"/>
</dbReference>
<dbReference type="EC" id="2.7.7.60" evidence="7"/>
<evidence type="ECO:0000256" key="5">
    <source>
        <dbReference type="ARBA" id="ARBA00022695"/>
    </source>
</evidence>
<evidence type="ECO:0000256" key="1">
    <source>
        <dbReference type="ARBA" id="ARBA00001282"/>
    </source>
</evidence>
<dbReference type="InterPro" id="IPR001228">
    <property type="entry name" value="IspD"/>
</dbReference>
<organism evidence="10">
    <name type="scientific">Candidatus Kentrum sp. FM</name>
    <dbReference type="NCBI Taxonomy" id="2126340"/>
    <lineage>
        <taxon>Bacteria</taxon>
        <taxon>Pseudomonadati</taxon>
        <taxon>Pseudomonadota</taxon>
        <taxon>Gammaproteobacteria</taxon>
        <taxon>Candidatus Kentrum</taxon>
    </lineage>
</organism>
<dbReference type="Gene3D" id="3.90.550.10">
    <property type="entry name" value="Spore Coat Polysaccharide Biosynthesis Protein SpsA, Chain A"/>
    <property type="match status" value="1"/>
</dbReference>
<proteinExistence type="inferred from homology"/>
<comment type="function">
    <text evidence="7">Catalyzes the formation of 4-diphosphocytidyl-2-C-methyl-D-erythritol from CTP and 2-C-methyl-D-erythritol 4-phosphate (MEP).</text>
</comment>
<sequence length="286" mass="30895">MTDPARQNYWAVVPAAGAGRRMGTSIPKQYLPLNGRTVLEHTLARLANHPAISGVVVALAADDSRWPTLTLFSPMTGTGVVSSKAPPAEKATAPGVTAPIYPVRGGPERCHSVLNALEAAMTPEIGAREEDWVLVHDAARPCLRSDDIGRLIAALSHHPVGGLLGNRVRDTMKRTGPENEITKTVDREGLWHALTPQMFRLGRLSKALTACIGRGITVTDEAQAIELQSEGARDGAPCMVEGASDNIKITRPDDLRLAAFYLQQQSAAEPQPMEETIHEGTRRRKR</sequence>
<name>A0A450SBP4_9GAMM</name>
<dbReference type="EMBL" id="CAADFA010000073">
    <property type="protein sequence ID" value="VFJ49613.1"/>
    <property type="molecule type" value="Genomic_DNA"/>
</dbReference>
<evidence type="ECO:0000256" key="4">
    <source>
        <dbReference type="ARBA" id="ARBA00022679"/>
    </source>
</evidence>
<keyword evidence="5 7" id="KW-0548">Nucleotidyltransferase</keyword>
<evidence type="ECO:0000256" key="6">
    <source>
        <dbReference type="ARBA" id="ARBA00023229"/>
    </source>
</evidence>
<evidence type="ECO:0000313" key="9">
    <source>
        <dbReference type="EMBL" id="VFJ44348.1"/>
    </source>
</evidence>
<feature type="site" description="Positions MEP for the nucleophilic attack" evidence="7">
    <location>
        <position position="248"/>
    </location>
</feature>
<dbReference type="AlphaFoldDB" id="A0A450SBP4"/>
<dbReference type="PANTHER" id="PTHR32125">
    <property type="entry name" value="2-C-METHYL-D-ERYTHRITOL 4-PHOSPHATE CYTIDYLYLTRANSFERASE, CHLOROPLASTIC"/>
    <property type="match status" value="1"/>
</dbReference>
<gene>
    <name evidence="7" type="primary">ispD</name>
    <name evidence="9" type="ORF">BECKFM1743A_GA0114220_100161</name>
    <name evidence="11" type="ORF">BECKFM1743B_GA0114221_100182</name>
    <name evidence="10" type="ORF">BECKFM1743C_GA0114222_100731</name>
</gene>
<dbReference type="InterPro" id="IPR018294">
    <property type="entry name" value="ISPD_synthase_CS"/>
</dbReference>
<dbReference type="GO" id="GO:0019288">
    <property type="term" value="P:isopentenyl diphosphate biosynthetic process, methylerythritol 4-phosphate pathway"/>
    <property type="evidence" value="ECO:0007669"/>
    <property type="project" value="UniProtKB-UniRule"/>
</dbReference>
<dbReference type="FunFam" id="3.90.550.10:FF:000003">
    <property type="entry name" value="2-C-methyl-D-erythritol 4-phosphate cytidylyltransferase"/>
    <property type="match status" value="1"/>
</dbReference>
<dbReference type="InterPro" id="IPR029044">
    <property type="entry name" value="Nucleotide-diphossugar_trans"/>
</dbReference>
<comment type="pathway">
    <text evidence="2 7">Isoprenoid biosynthesis; isopentenyl diphosphate biosynthesis via DXP pathway; isopentenyl diphosphate from 1-deoxy-D-xylulose 5-phosphate: step 2/6.</text>
</comment>
<evidence type="ECO:0000256" key="3">
    <source>
        <dbReference type="ARBA" id="ARBA00009789"/>
    </source>
</evidence>
<accession>A0A450SBP4</accession>
<protein>
    <recommendedName>
        <fullName evidence="7">2-C-methyl-D-erythritol 4-phosphate cytidylyltransferase</fullName>
        <ecNumber evidence="7">2.7.7.60</ecNumber>
    </recommendedName>
    <alternativeName>
        <fullName evidence="7">4-diphosphocytidyl-2C-methyl-D-erythritol synthase</fullName>
    </alternativeName>
    <alternativeName>
        <fullName evidence="7">MEP cytidylyltransferase</fullName>
        <shortName evidence="7">MCT</shortName>
    </alternativeName>
</protein>
<evidence type="ECO:0000313" key="10">
    <source>
        <dbReference type="EMBL" id="VFJ49613.1"/>
    </source>
</evidence>
<dbReference type="InterPro" id="IPR050088">
    <property type="entry name" value="IspD/TarI_cytidylyltransf_bact"/>
</dbReference>
<comment type="catalytic activity">
    <reaction evidence="1 7">
        <text>2-C-methyl-D-erythritol 4-phosphate + CTP + H(+) = 4-CDP-2-C-methyl-D-erythritol + diphosphate</text>
        <dbReference type="Rhea" id="RHEA:13429"/>
        <dbReference type="ChEBI" id="CHEBI:15378"/>
        <dbReference type="ChEBI" id="CHEBI:33019"/>
        <dbReference type="ChEBI" id="CHEBI:37563"/>
        <dbReference type="ChEBI" id="CHEBI:57823"/>
        <dbReference type="ChEBI" id="CHEBI:58262"/>
        <dbReference type="EC" id="2.7.7.60"/>
    </reaction>
</comment>
<dbReference type="NCBIfam" id="TIGR00453">
    <property type="entry name" value="ispD"/>
    <property type="match status" value="1"/>
</dbReference>
<feature type="site" description="Transition state stabilizer" evidence="7">
    <location>
        <position position="21"/>
    </location>
</feature>
<keyword evidence="4 7" id="KW-0808">Transferase</keyword>
<feature type="site" description="Transition state stabilizer" evidence="7">
    <location>
        <position position="28"/>
    </location>
</feature>
<dbReference type="HAMAP" id="MF_00108">
    <property type="entry name" value="IspD"/>
    <property type="match status" value="1"/>
</dbReference>
<comment type="similarity">
    <text evidence="3 7">Belongs to the IspD/TarI cytidylyltransferase family. IspD subfamily.</text>
</comment>
<reference evidence="10" key="1">
    <citation type="submission" date="2019-02" db="EMBL/GenBank/DDBJ databases">
        <authorList>
            <person name="Gruber-Vodicka R. H."/>
            <person name="Seah K. B. B."/>
        </authorList>
    </citation>
    <scope>NUCLEOTIDE SEQUENCE</scope>
    <source>
        <strain evidence="9">BECK_BZ163</strain>
        <strain evidence="11">BECK_BZ164</strain>
        <strain evidence="10">BECK_BZ165</strain>
    </source>
</reference>
<dbReference type="SUPFAM" id="SSF53448">
    <property type="entry name" value="Nucleotide-diphospho-sugar transferases"/>
    <property type="match status" value="1"/>
</dbReference>
<evidence type="ECO:0000256" key="7">
    <source>
        <dbReference type="HAMAP-Rule" id="MF_00108"/>
    </source>
</evidence>
<dbReference type="PROSITE" id="PS01295">
    <property type="entry name" value="ISPD"/>
    <property type="match status" value="1"/>
</dbReference>
<feature type="region of interest" description="Disordered" evidence="8">
    <location>
        <begin position="263"/>
        <end position="286"/>
    </location>
</feature>
<dbReference type="Pfam" id="PF01128">
    <property type="entry name" value="IspD"/>
    <property type="match status" value="1"/>
</dbReference>